<dbReference type="Gene3D" id="3.60.10.10">
    <property type="entry name" value="Endonuclease/exonuclease/phosphatase"/>
    <property type="match status" value="1"/>
</dbReference>
<dbReference type="EMBL" id="UZAH01034074">
    <property type="protein sequence ID" value="VDP33096.1"/>
    <property type="molecule type" value="Genomic_DNA"/>
</dbReference>
<dbReference type="SUPFAM" id="SSF56219">
    <property type="entry name" value="DNase I-like"/>
    <property type="match status" value="1"/>
</dbReference>
<accession>A0A3P8GQI1</accession>
<dbReference type="Proteomes" id="UP000050761">
    <property type="component" value="Unassembled WGS sequence"/>
</dbReference>
<dbReference type="AlphaFoldDB" id="A0A183GIQ1"/>
<gene>
    <name evidence="1" type="ORF">HPBE_LOCUS22524</name>
</gene>
<evidence type="ECO:0000313" key="3">
    <source>
        <dbReference type="WBParaSite" id="HPBE_0002252501-mRNA-1"/>
    </source>
</evidence>
<evidence type="ECO:0000313" key="2">
    <source>
        <dbReference type="Proteomes" id="UP000050761"/>
    </source>
</evidence>
<sequence length="132" mass="15483">MFVAYAPTFDCEDEEVEAFYAELENFYKENHTFYKVIVVGDFNAKIEPRRSPEELHIGTHGLDLTDVSIVTKFYTGLGHRLLHAGFRFSHKGEKATKFKKRNTVMDNIDEEYDRFVHHLRDSANKETHLTLR</sequence>
<evidence type="ECO:0000313" key="1">
    <source>
        <dbReference type="EMBL" id="VDP33096.1"/>
    </source>
</evidence>
<protein>
    <submittedName>
        <fullName evidence="3">Endo/exonuclease/phosphatase domain-containing protein</fullName>
    </submittedName>
</protein>
<name>A0A183GIQ1_HELPZ</name>
<reference evidence="1 2" key="1">
    <citation type="submission" date="2018-11" db="EMBL/GenBank/DDBJ databases">
        <authorList>
            <consortium name="Pathogen Informatics"/>
        </authorList>
    </citation>
    <scope>NUCLEOTIDE SEQUENCE [LARGE SCALE GENOMIC DNA]</scope>
</reference>
<organism evidence="2 3">
    <name type="scientific">Heligmosomoides polygyrus</name>
    <name type="common">Parasitic roundworm</name>
    <dbReference type="NCBI Taxonomy" id="6339"/>
    <lineage>
        <taxon>Eukaryota</taxon>
        <taxon>Metazoa</taxon>
        <taxon>Ecdysozoa</taxon>
        <taxon>Nematoda</taxon>
        <taxon>Chromadorea</taxon>
        <taxon>Rhabditida</taxon>
        <taxon>Rhabditina</taxon>
        <taxon>Rhabditomorpha</taxon>
        <taxon>Strongyloidea</taxon>
        <taxon>Heligmosomidae</taxon>
        <taxon>Heligmosomoides</taxon>
    </lineage>
</organism>
<dbReference type="InterPro" id="IPR036691">
    <property type="entry name" value="Endo/exonu/phosph_ase_sf"/>
</dbReference>
<accession>A0A183GIQ1</accession>
<reference evidence="3" key="2">
    <citation type="submission" date="2019-09" db="UniProtKB">
        <authorList>
            <consortium name="WormBaseParasite"/>
        </authorList>
    </citation>
    <scope>IDENTIFICATION</scope>
</reference>
<proteinExistence type="predicted"/>
<dbReference type="WBParaSite" id="HPBE_0002252501-mRNA-1">
    <property type="protein sequence ID" value="HPBE_0002252501-mRNA-1"/>
    <property type="gene ID" value="HPBE_0002252501"/>
</dbReference>
<dbReference type="OrthoDB" id="5893112at2759"/>
<keyword evidence="2" id="KW-1185">Reference proteome</keyword>